<evidence type="ECO:0000259" key="4">
    <source>
        <dbReference type="Pfam" id="PF08241"/>
    </source>
</evidence>
<dbReference type="Gene3D" id="3.40.50.150">
    <property type="entry name" value="Vaccinia Virus protein VP39"/>
    <property type="match status" value="1"/>
</dbReference>
<dbReference type="GO" id="GO:0008168">
    <property type="term" value="F:methyltransferase activity"/>
    <property type="evidence" value="ECO:0007669"/>
    <property type="project" value="UniProtKB-KW"/>
</dbReference>
<keyword evidence="6" id="KW-1185">Reference proteome</keyword>
<dbReference type="InterPro" id="IPR051052">
    <property type="entry name" value="Diverse_substrate_MTase"/>
</dbReference>
<protein>
    <submittedName>
        <fullName evidence="5">Class I SAM-dependent methyltransferase</fullName>
        <ecNumber evidence="5">2.1.1.-</ecNumber>
    </submittedName>
</protein>
<dbReference type="EC" id="2.1.1.-" evidence="5"/>
<keyword evidence="2 5" id="KW-0489">Methyltransferase</keyword>
<comment type="caution">
    <text evidence="5">The sequence shown here is derived from an EMBL/GenBank/DDBJ whole genome shotgun (WGS) entry which is preliminary data.</text>
</comment>
<dbReference type="EMBL" id="JBHLUE010000009">
    <property type="protein sequence ID" value="MFC0564990.1"/>
    <property type="molecule type" value="Genomic_DNA"/>
</dbReference>
<organism evidence="5 6">
    <name type="scientific">Plantactinospora siamensis</name>
    <dbReference type="NCBI Taxonomy" id="555372"/>
    <lineage>
        <taxon>Bacteria</taxon>
        <taxon>Bacillati</taxon>
        <taxon>Actinomycetota</taxon>
        <taxon>Actinomycetes</taxon>
        <taxon>Micromonosporales</taxon>
        <taxon>Micromonosporaceae</taxon>
        <taxon>Plantactinospora</taxon>
    </lineage>
</organism>
<dbReference type="CDD" id="cd02440">
    <property type="entry name" value="AdoMet_MTases"/>
    <property type="match status" value="1"/>
</dbReference>
<keyword evidence="3 5" id="KW-0808">Transferase</keyword>
<sequence>MSFEVGADAYGRFMGRYSEPLAERFVEFAGLTPGQSALDVGCGAGALTAELVARLGAGAVAAVDPSNALVAAARTRFPEVDIRRAAAESLPFPDDAFDVAYAQLVVHFMADPVAGLREMARVTRPAGVVAACVWDHAGGSGPLAVFWRAALDLDPRAHDESGLAGAREGHLAELFAAAGLRDIESTVLTVRTTFADFAEWWEPFTLGVGPAGAYVGGLDERDRDALRARCAASLPREGPIEIAASAWAALGHAA</sequence>
<dbReference type="RefSeq" id="WP_377338423.1">
    <property type="nucleotide sequence ID" value="NZ_JBHLUE010000009.1"/>
</dbReference>
<evidence type="ECO:0000313" key="5">
    <source>
        <dbReference type="EMBL" id="MFC0564990.1"/>
    </source>
</evidence>
<dbReference type="PANTHER" id="PTHR44942:SF4">
    <property type="entry name" value="METHYLTRANSFERASE TYPE 11 DOMAIN-CONTAINING PROTEIN"/>
    <property type="match status" value="1"/>
</dbReference>
<dbReference type="InterPro" id="IPR029063">
    <property type="entry name" value="SAM-dependent_MTases_sf"/>
</dbReference>
<name>A0ABV6NW55_9ACTN</name>
<dbReference type="GO" id="GO:0032259">
    <property type="term" value="P:methylation"/>
    <property type="evidence" value="ECO:0007669"/>
    <property type="project" value="UniProtKB-KW"/>
</dbReference>
<dbReference type="Pfam" id="PF08241">
    <property type="entry name" value="Methyltransf_11"/>
    <property type="match status" value="1"/>
</dbReference>
<evidence type="ECO:0000256" key="3">
    <source>
        <dbReference type="ARBA" id="ARBA00022679"/>
    </source>
</evidence>
<dbReference type="InterPro" id="IPR013216">
    <property type="entry name" value="Methyltransf_11"/>
</dbReference>
<accession>A0ABV6NW55</accession>
<comment type="similarity">
    <text evidence="1">Belongs to the methyltransferase superfamily.</text>
</comment>
<dbReference type="PANTHER" id="PTHR44942">
    <property type="entry name" value="METHYLTRANSF_11 DOMAIN-CONTAINING PROTEIN"/>
    <property type="match status" value="1"/>
</dbReference>
<dbReference type="Proteomes" id="UP001589894">
    <property type="component" value="Unassembled WGS sequence"/>
</dbReference>
<dbReference type="SUPFAM" id="SSF53335">
    <property type="entry name" value="S-adenosyl-L-methionine-dependent methyltransferases"/>
    <property type="match status" value="1"/>
</dbReference>
<evidence type="ECO:0000256" key="1">
    <source>
        <dbReference type="ARBA" id="ARBA00008361"/>
    </source>
</evidence>
<gene>
    <name evidence="5" type="ORF">ACFFHU_12705</name>
</gene>
<reference evidence="5 6" key="1">
    <citation type="submission" date="2024-09" db="EMBL/GenBank/DDBJ databases">
        <authorList>
            <person name="Sun Q."/>
            <person name="Mori K."/>
        </authorList>
    </citation>
    <scope>NUCLEOTIDE SEQUENCE [LARGE SCALE GENOMIC DNA]</scope>
    <source>
        <strain evidence="5 6">TBRC 2205</strain>
    </source>
</reference>
<proteinExistence type="inferred from homology"/>
<feature type="domain" description="Methyltransferase type 11" evidence="4">
    <location>
        <begin position="38"/>
        <end position="130"/>
    </location>
</feature>
<evidence type="ECO:0000313" key="6">
    <source>
        <dbReference type="Proteomes" id="UP001589894"/>
    </source>
</evidence>
<evidence type="ECO:0000256" key="2">
    <source>
        <dbReference type="ARBA" id="ARBA00022603"/>
    </source>
</evidence>